<sequence>MATTNDTTNDVPAPQVEAPSYKIVSRLDGVPVIHDSVTYADSLLKAYPATNYVYATAVSVATRSYNIVSPVINRTQPILKSADGLAVATFDRAQATFPYAFKTPTQDLVVIKQGKAVYDARIAPMLQQYQPIVHDVLTKTAEINSALGARAQATIGVSKEYADHLVEQLKQLAAQGRVLPGHLIEGVQRTTTDLKEIVLAKDTSVQEKSNKVGAYVIDQVKPVVDEIYNYLLGAKRKAEEAAAEAADKTADKVHGVAKD</sequence>
<evidence type="ECO:0000313" key="2">
    <source>
        <dbReference type="Proteomes" id="UP001164286"/>
    </source>
</evidence>
<protein>
    <submittedName>
        <fullName evidence="1">Uncharacterized protein</fullName>
    </submittedName>
</protein>
<proteinExistence type="predicted"/>
<dbReference type="Proteomes" id="UP001164286">
    <property type="component" value="Unassembled WGS sequence"/>
</dbReference>
<dbReference type="RefSeq" id="XP_052948367.1">
    <property type="nucleotide sequence ID" value="XM_053092228.1"/>
</dbReference>
<organism evidence="1 2">
    <name type="scientific">Dioszegia hungarica</name>
    <dbReference type="NCBI Taxonomy" id="4972"/>
    <lineage>
        <taxon>Eukaryota</taxon>
        <taxon>Fungi</taxon>
        <taxon>Dikarya</taxon>
        <taxon>Basidiomycota</taxon>
        <taxon>Agaricomycotina</taxon>
        <taxon>Tremellomycetes</taxon>
        <taxon>Tremellales</taxon>
        <taxon>Bulleribasidiaceae</taxon>
        <taxon>Dioszegia</taxon>
    </lineage>
</organism>
<gene>
    <name evidence="1" type="ORF">MKK02DRAFT_42988</name>
</gene>
<dbReference type="GeneID" id="77731433"/>
<reference evidence="1" key="1">
    <citation type="journal article" date="2022" name="G3 (Bethesda)">
        <title>High quality genome of the basidiomycete yeast Dioszegia hungarica PDD-24b-2 isolated from cloud water.</title>
        <authorList>
            <person name="Jarrige D."/>
            <person name="Haridas S."/>
            <person name="Bleykasten-Grosshans C."/>
            <person name="Joly M."/>
            <person name="Nadalig T."/>
            <person name="Sancelme M."/>
            <person name="Vuilleumier S."/>
            <person name="Grigoriev I.V."/>
            <person name="Amato P."/>
            <person name="Bringel F."/>
        </authorList>
    </citation>
    <scope>NUCLEOTIDE SEQUENCE</scope>
    <source>
        <strain evidence="1">PDD-24b-2</strain>
    </source>
</reference>
<dbReference type="AlphaFoldDB" id="A0AA38HDA7"/>
<name>A0AA38HDA7_9TREE</name>
<accession>A0AA38HDA7</accession>
<keyword evidence="2" id="KW-1185">Reference proteome</keyword>
<dbReference type="EMBL" id="JAKWFO010000003">
    <property type="protein sequence ID" value="KAI9638590.1"/>
    <property type="molecule type" value="Genomic_DNA"/>
</dbReference>
<evidence type="ECO:0000313" key="1">
    <source>
        <dbReference type="EMBL" id="KAI9638590.1"/>
    </source>
</evidence>
<comment type="caution">
    <text evidence="1">The sequence shown here is derived from an EMBL/GenBank/DDBJ whole genome shotgun (WGS) entry which is preliminary data.</text>
</comment>